<evidence type="ECO:0000259" key="10">
    <source>
        <dbReference type="PROSITE" id="PS51517"/>
    </source>
</evidence>
<dbReference type="GO" id="GO:0005789">
    <property type="term" value="C:endoplasmic reticulum membrane"/>
    <property type="evidence" value="ECO:0007669"/>
    <property type="project" value="TreeGrafter"/>
</dbReference>
<dbReference type="InterPro" id="IPR030392">
    <property type="entry name" value="S74_ICA"/>
</dbReference>
<feature type="domain" description="Peptidase S74" evidence="11">
    <location>
        <begin position="438"/>
        <end position="589"/>
    </location>
</feature>
<dbReference type="InterPro" id="IPR025719">
    <property type="entry name" value="MYRF_C2"/>
</dbReference>
<dbReference type="GO" id="GO:0045893">
    <property type="term" value="P:positive regulation of DNA-templated transcription"/>
    <property type="evidence" value="ECO:0007669"/>
    <property type="project" value="TreeGrafter"/>
</dbReference>
<dbReference type="AlphaFoldDB" id="A0A0P7U1X7"/>
<dbReference type="PANTHER" id="PTHR13029">
    <property type="match status" value="1"/>
</dbReference>
<dbReference type="PROSITE" id="PS51688">
    <property type="entry name" value="ICA"/>
    <property type="match status" value="1"/>
</dbReference>
<dbReference type="EMBL" id="JARO02010370">
    <property type="protein sequence ID" value="KPP60755.1"/>
    <property type="molecule type" value="Genomic_DNA"/>
</dbReference>
<dbReference type="InterPro" id="IPR037141">
    <property type="entry name" value="NDT80_DNA-bd_dom_sf"/>
</dbReference>
<dbReference type="Gene3D" id="2.60.40.1390">
    <property type="entry name" value="NDT80 DNA-binding domain"/>
    <property type="match status" value="2"/>
</dbReference>
<dbReference type="FunFam" id="2.60.40.1390:FF:000004">
    <property type="entry name" value="Myelin regulatory factor"/>
    <property type="match status" value="1"/>
</dbReference>
<evidence type="ECO:0000256" key="5">
    <source>
        <dbReference type="ARBA" id="ARBA00023125"/>
    </source>
</evidence>
<feature type="transmembrane region" description="Helical" evidence="9">
    <location>
        <begin position="578"/>
        <end position="602"/>
    </location>
</feature>
<dbReference type="InterPro" id="IPR024061">
    <property type="entry name" value="NDT80_DNA-bd_dom"/>
</dbReference>
<dbReference type="Pfam" id="PF05224">
    <property type="entry name" value="NDT80_PhoG"/>
    <property type="match status" value="1"/>
</dbReference>
<comment type="similarity">
    <text evidence="2">Belongs to the MRF family.</text>
</comment>
<keyword evidence="4 9" id="KW-1133">Transmembrane helix</keyword>
<evidence type="ECO:0000256" key="8">
    <source>
        <dbReference type="SAM" id="MobiDB-lite"/>
    </source>
</evidence>
<dbReference type="GO" id="GO:0003700">
    <property type="term" value="F:DNA-binding transcription factor activity"/>
    <property type="evidence" value="ECO:0007669"/>
    <property type="project" value="UniProtKB-UniRule"/>
</dbReference>
<comment type="subcellular location">
    <subcellularLocation>
        <location evidence="1">Membrane</location>
        <topology evidence="1">Single-pass membrane protein</topology>
    </subcellularLocation>
</comment>
<feature type="DNA-binding region" description="NDT80" evidence="7">
    <location>
        <begin position="128"/>
        <end position="392"/>
    </location>
</feature>
<feature type="region of interest" description="Disordered" evidence="8">
    <location>
        <begin position="533"/>
        <end position="557"/>
    </location>
</feature>
<gene>
    <name evidence="12" type="ORF">Z043_121217</name>
</gene>
<protein>
    <submittedName>
        <fullName evidence="12">Myelin regulatory factor-like protein-like</fullName>
    </submittedName>
</protein>
<dbReference type="GO" id="GO:0005634">
    <property type="term" value="C:nucleus"/>
    <property type="evidence" value="ECO:0007669"/>
    <property type="project" value="TreeGrafter"/>
</dbReference>
<sequence>MLEPSGTGRAQMDVLGENEALQQFFEGQDVSGVLESAAVDTSMLEQYLSNDMDPTFFLSHLPTRGRSHVHLHKHQICALVLLGHVAGRDKRCCPACYRLFSHVATIKSSTMHPKSQAACSSWVSCPYLPPMSGQPPGPSCPLDAKKRRRSESFDGASDPPTQGGHRAWMKSMFSQESAASDVPGYDGDGQNGSPEQGAYHLLTWEGYLPDQWSPLYNSNYESLAVPAYHVDTDKGFNYSPADEAFVCQKKNHFQVTVHIGMAGNPKYVKTPSGPKPIESFEVKVFGVKLETQEHMITIEQSQSDRSKKPFLPIKVSLPEDKITKVTLGRLHFSETTANNMRKKGKPNPDQRYFQLVVALYACLQGEKHLLVAHISEKIIVRASNPGQFENDTEVLWQRGQAPDTVLCQGRVGINTDAPDEALVVCGNVKVMGTVMHPSDKRAKHNIQEVDSTEQLKRIAQMRIVEYDYKPEFANKMGIDQTHETGVIAQEVKVLLPSAVREVGDVTCSDGEQIQNFLMVDKLAKLKNMGSLRSSRNSTMHRKVSQNNSSPPPQVTAPLHTNKDYLSGMYQHCLHHRAFQATIITLVATMAFCVISITALYMLTLQEDMEVPQVTSSTDFPIVTSPPGTTVSLAPEPWTPDVDFCSLLYCDEVYCCPTDYSNQSSRNSTATEAIPFWSASEGTNTTVKSIVIKENQHVIDQKYCTNGTCRSGIYSYLIPISKFVPVNMRITIQMNTTELLVVHLCRVDNSRVCSAVKDYSDTESDSVSNTQGYIHEWPLPVARLFNSSYHFRTSVAGQADCSTQLHYREILFTDYYFHFYR</sequence>
<keyword evidence="6 9" id="KW-0472">Membrane</keyword>
<feature type="non-terminal residue" evidence="12">
    <location>
        <position position="820"/>
    </location>
</feature>
<comment type="caution">
    <text evidence="12">The sequence shown here is derived from an EMBL/GenBank/DDBJ whole genome shotgun (WGS) entry which is preliminary data.</text>
</comment>
<dbReference type="InterPro" id="IPR051577">
    <property type="entry name" value="MRF-like"/>
</dbReference>
<name>A0A0P7U1X7_SCLFO</name>
<keyword evidence="5 7" id="KW-0238">DNA-binding</keyword>
<evidence type="ECO:0000259" key="11">
    <source>
        <dbReference type="PROSITE" id="PS51688"/>
    </source>
</evidence>
<feature type="domain" description="NDT80" evidence="10">
    <location>
        <begin position="128"/>
        <end position="392"/>
    </location>
</feature>
<dbReference type="GO" id="GO:0043565">
    <property type="term" value="F:sequence-specific DNA binding"/>
    <property type="evidence" value="ECO:0007669"/>
    <property type="project" value="TreeGrafter"/>
</dbReference>
<dbReference type="PROSITE" id="PS51517">
    <property type="entry name" value="NDT80"/>
    <property type="match status" value="1"/>
</dbReference>
<dbReference type="InterPro" id="IPR008967">
    <property type="entry name" value="p53-like_TF_DNA-bd_sf"/>
</dbReference>
<evidence type="ECO:0000256" key="2">
    <source>
        <dbReference type="ARBA" id="ARBA00008221"/>
    </source>
</evidence>
<evidence type="ECO:0000256" key="4">
    <source>
        <dbReference type="ARBA" id="ARBA00022989"/>
    </source>
</evidence>
<organism evidence="12 13">
    <name type="scientific">Scleropages formosus</name>
    <name type="common">Asian bonytongue</name>
    <name type="synonym">Osteoglossum formosum</name>
    <dbReference type="NCBI Taxonomy" id="113540"/>
    <lineage>
        <taxon>Eukaryota</taxon>
        <taxon>Metazoa</taxon>
        <taxon>Chordata</taxon>
        <taxon>Craniata</taxon>
        <taxon>Vertebrata</taxon>
        <taxon>Euteleostomi</taxon>
        <taxon>Actinopterygii</taxon>
        <taxon>Neopterygii</taxon>
        <taxon>Teleostei</taxon>
        <taxon>Osteoglossocephala</taxon>
        <taxon>Osteoglossomorpha</taxon>
        <taxon>Osteoglossiformes</taxon>
        <taxon>Osteoglossidae</taxon>
        <taxon>Scleropages</taxon>
    </lineage>
</organism>
<dbReference type="GO" id="GO:0016540">
    <property type="term" value="P:protein autoprocessing"/>
    <property type="evidence" value="ECO:0007669"/>
    <property type="project" value="TreeGrafter"/>
</dbReference>
<dbReference type="PANTHER" id="PTHR13029:SF17">
    <property type="entry name" value="MYELIN REGULATORY FACTOR-LIKE PROTEIN"/>
    <property type="match status" value="1"/>
</dbReference>
<evidence type="ECO:0000313" key="12">
    <source>
        <dbReference type="EMBL" id="KPP60755.1"/>
    </source>
</evidence>
<reference evidence="12 13" key="1">
    <citation type="submission" date="2015-08" db="EMBL/GenBank/DDBJ databases">
        <title>The genome of the Asian arowana (Scleropages formosus).</title>
        <authorList>
            <person name="Tan M.H."/>
            <person name="Gan H.M."/>
            <person name="Croft L.J."/>
            <person name="Austin C.M."/>
        </authorList>
    </citation>
    <scope>NUCLEOTIDE SEQUENCE [LARGE SCALE GENOMIC DNA]</scope>
    <source>
        <strain evidence="12">Aro1</strain>
    </source>
</reference>
<accession>A0A0P7U1X7</accession>
<evidence type="ECO:0000256" key="1">
    <source>
        <dbReference type="ARBA" id="ARBA00004167"/>
    </source>
</evidence>
<dbReference type="Pfam" id="PF13884">
    <property type="entry name" value="Peptidase_S74"/>
    <property type="match status" value="1"/>
</dbReference>
<evidence type="ECO:0000256" key="9">
    <source>
        <dbReference type="SAM" id="Phobius"/>
    </source>
</evidence>
<evidence type="ECO:0000256" key="6">
    <source>
        <dbReference type="ARBA" id="ARBA00023136"/>
    </source>
</evidence>
<proteinExistence type="inferred from homology"/>
<evidence type="ECO:0000256" key="3">
    <source>
        <dbReference type="ARBA" id="ARBA00022692"/>
    </source>
</evidence>
<evidence type="ECO:0000313" key="13">
    <source>
        <dbReference type="Proteomes" id="UP000034805"/>
    </source>
</evidence>
<keyword evidence="3 9" id="KW-0812">Transmembrane</keyword>
<dbReference type="Proteomes" id="UP000034805">
    <property type="component" value="Unassembled WGS sequence"/>
</dbReference>
<dbReference type="SUPFAM" id="SSF49417">
    <property type="entry name" value="p53-like transcription factors"/>
    <property type="match status" value="1"/>
</dbReference>
<dbReference type="Pfam" id="PF13888">
    <property type="entry name" value="MRF_C2"/>
    <property type="match status" value="1"/>
</dbReference>
<feature type="region of interest" description="Disordered" evidence="8">
    <location>
        <begin position="134"/>
        <end position="166"/>
    </location>
</feature>
<evidence type="ECO:0000256" key="7">
    <source>
        <dbReference type="PROSITE-ProRule" id="PRU00850"/>
    </source>
</evidence>